<dbReference type="EMBL" id="JH795855">
    <property type="protein sequence ID" value="EJU05981.1"/>
    <property type="molecule type" value="Genomic_DNA"/>
</dbReference>
<dbReference type="OrthoDB" id="5175824at2759"/>
<dbReference type="InterPro" id="IPR032710">
    <property type="entry name" value="NTF2-like_dom_sf"/>
</dbReference>
<dbReference type="Gene3D" id="3.10.450.50">
    <property type="match status" value="1"/>
</dbReference>
<dbReference type="Proteomes" id="UP000030653">
    <property type="component" value="Unassembled WGS sequence"/>
</dbReference>
<reference evidence="3 4" key="1">
    <citation type="journal article" date="2012" name="Science">
        <title>The Paleozoic origin of enzymatic lignin decomposition reconstructed from 31 fungal genomes.</title>
        <authorList>
            <person name="Floudas D."/>
            <person name="Binder M."/>
            <person name="Riley R."/>
            <person name="Barry K."/>
            <person name="Blanchette R.A."/>
            <person name="Henrissat B."/>
            <person name="Martinez A.T."/>
            <person name="Otillar R."/>
            <person name="Spatafora J.W."/>
            <person name="Yadav J.S."/>
            <person name="Aerts A."/>
            <person name="Benoit I."/>
            <person name="Boyd A."/>
            <person name="Carlson A."/>
            <person name="Copeland A."/>
            <person name="Coutinho P.M."/>
            <person name="de Vries R.P."/>
            <person name="Ferreira P."/>
            <person name="Findley K."/>
            <person name="Foster B."/>
            <person name="Gaskell J."/>
            <person name="Glotzer D."/>
            <person name="Gorecki P."/>
            <person name="Heitman J."/>
            <person name="Hesse C."/>
            <person name="Hori C."/>
            <person name="Igarashi K."/>
            <person name="Jurgens J.A."/>
            <person name="Kallen N."/>
            <person name="Kersten P."/>
            <person name="Kohler A."/>
            <person name="Kuees U."/>
            <person name="Kumar T.K.A."/>
            <person name="Kuo A."/>
            <person name="LaButti K."/>
            <person name="Larrondo L.F."/>
            <person name="Lindquist E."/>
            <person name="Ling A."/>
            <person name="Lombard V."/>
            <person name="Lucas S."/>
            <person name="Lundell T."/>
            <person name="Martin R."/>
            <person name="McLaughlin D.J."/>
            <person name="Morgenstern I."/>
            <person name="Morin E."/>
            <person name="Murat C."/>
            <person name="Nagy L.G."/>
            <person name="Nolan M."/>
            <person name="Ohm R.A."/>
            <person name="Patyshakuliyeva A."/>
            <person name="Rokas A."/>
            <person name="Ruiz-Duenas F.J."/>
            <person name="Sabat G."/>
            <person name="Salamov A."/>
            <person name="Samejima M."/>
            <person name="Schmutz J."/>
            <person name="Slot J.C."/>
            <person name="St John F."/>
            <person name="Stenlid J."/>
            <person name="Sun H."/>
            <person name="Sun S."/>
            <person name="Syed K."/>
            <person name="Tsang A."/>
            <person name="Wiebenga A."/>
            <person name="Young D."/>
            <person name="Pisabarro A."/>
            <person name="Eastwood D.C."/>
            <person name="Martin F."/>
            <person name="Cullen D."/>
            <person name="Grigoriev I.V."/>
            <person name="Hibbett D.S."/>
        </authorList>
    </citation>
    <scope>NUCLEOTIDE SEQUENCE [LARGE SCALE GENOMIC DNA]</scope>
    <source>
        <strain evidence="3 4">DJM-731 SS1</strain>
    </source>
</reference>
<feature type="domain" description="SnoaL-like" evidence="2">
    <location>
        <begin position="19"/>
        <end position="163"/>
    </location>
</feature>
<gene>
    <name evidence="3" type="ORF">DACRYDRAFT_44769</name>
</gene>
<evidence type="ECO:0000313" key="3">
    <source>
        <dbReference type="EMBL" id="EJU05981.1"/>
    </source>
</evidence>
<sequence length="253" mass="29018">MASNTEDRLAALEARINLLEDHNAVRKLQHTYGYYLDKCLYNQVVDLFAEDCEVQFHGGVFKGKSGARRLYIERFQKAFVGGRNGPVFGFLLDHPVMQDIIDVSPDRKTAKARMRCLMMQAGTHDNAIDPNSANQPRLRQWWEGGIYENTYARGEDGKWRIKILNYRALWHATFEDGWAHTKPTFVPFLSKTVAQGDPLGPDELYEDKWLWPDTHTVPFHYPHPITGEWVTKEELHDPPKGDNGISAFADVKS</sequence>
<evidence type="ECO:0000313" key="4">
    <source>
        <dbReference type="Proteomes" id="UP000030653"/>
    </source>
</evidence>
<evidence type="ECO:0000256" key="1">
    <source>
        <dbReference type="SAM" id="MobiDB-lite"/>
    </source>
</evidence>
<organism evidence="3 4">
    <name type="scientific">Dacryopinax primogenitus (strain DJM 731)</name>
    <name type="common">Brown rot fungus</name>
    <dbReference type="NCBI Taxonomy" id="1858805"/>
    <lineage>
        <taxon>Eukaryota</taxon>
        <taxon>Fungi</taxon>
        <taxon>Dikarya</taxon>
        <taxon>Basidiomycota</taxon>
        <taxon>Agaricomycotina</taxon>
        <taxon>Dacrymycetes</taxon>
        <taxon>Dacrymycetales</taxon>
        <taxon>Dacrymycetaceae</taxon>
        <taxon>Dacryopinax</taxon>
    </lineage>
</organism>
<dbReference type="InterPro" id="IPR037401">
    <property type="entry name" value="SnoaL-like"/>
</dbReference>
<dbReference type="GeneID" id="63689669"/>
<protein>
    <recommendedName>
        <fullName evidence="2">SnoaL-like domain-containing protein</fullName>
    </recommendedName>
</protein>
<feature type="region of interest" description="Disordered" evidence="1">
    <location>
        <begin position="234"/>
        <end position="253"/>
    </location>
</feature>
<dbReference type="SUPFAM" id="SSF54427">
    <property type="entry name" value="NTF2-like"/>
    <property type="match status" value="1"/>
</dbReference>
<dbReference type="HOGENOM" id="CLU_072640_0_0_1"/>
<keyword evidence="4" id="KW-1185">Reference proteome</keyword>
<proteinExistence type="predicted"/>
<dbReference type="AlphaFoldDB" id="M5G6V0"/>
<dbReference type="Pfam" id="PF13577">
    <property type="entry name" value="SnoaL_4"/>
    <property type="match status" value="1"/>
</dbReference>
<accession>M5G6V0</accession>
<name>M5G6V0_DACPD</name>
<evidence type="ECO:0000259" key="2">
    <source>
        <dbReference type="Pfam" id="PF13577"/>
    </source>
</evidence>
<dbReference type="RefSeq" id="XP_040632875.1">
    <property type="nucleotide sequence ID" value="XM_040774607.1"/>
</dbReference>
<dbReference type="OMA" id="WEGGVYE"/>